<dbReference type="KEGG" id="xbc:ELE36_06700"/>
<evidence type="ECO:0000313" key="3">
    <source>
        <dbReference type="Proteomes" id="UP000291562"/>
    </source>
</evidence>
<evidence type="ECO:0000256" key="1">
    <source>
        <dbReference type="SAM" id="Phobius"/>
    </source>
</evidence>
<dbReference type="AlphaFoldDB" id="A0A411HQ99"/>
<proteinExistence type="predicted"/>
<evidence type="ECO:0000313" key="2">
    <source>
        <dbReference type="EMBL" id="QBB72600.1"/>
    </source>
</evidence>
<feature type="transmembrane region" description="Helical" evidence="1">
    <location>
        <begin position="12"/>
        <end position="36"/>
    </location>
</feature>
<protein>
    <recommendedName>
        <fullName evidence="4">Transmembrane protein</fullName>
    </recommendedName>
</protein>
<name>A0A411HQ99_9GAMM</name>
<keyword evidence="1" id="KW-0812">Transmembrane</keyword>
<dbReference type="Proteomes" id="UP000291562">
    <property type="component" value="Chromosome"/>
</dbReference>
<keyword evidence="1" id="KW-1133">Transmembrane helix</keyword>
<keyword evidence="1" id="KW-0472">Membrane</keyword>
<dbReference type="EMBL" id="CP035704">
    <property type="protein sequence ID" value="QBB72600.1"/>
    <property type="molecule type" value="Genomic_DNA"/>
</dbReference>
<gene>
    <name evidence="2" type="ORF">ELE36_06700</name>
</gene>
<feature type="transmembrane region" description="Helical" evidence="1">
    <location>
        <begin position="258"/>
        <end position="278"/>
    </location>
</feature>
<feature type="transmembrane region" description="Helical" evidence="1">
    <location>
        <begin position="56"/>
        <end position="78"/>
    </location>
</feature>
<dbReference type="OrthoDB" id="7032238at2"/>
<reference evidence="2 3" key="1">
    <citation type="submission" date="2019-01" db="EMBL/GenBank/DDBJ databases">
        <title>Pseudolysobacter antarctica gen. nov., sp. nov., isolated from Fildes Peninsula, Antarctica.</title>
        <authorList>
            <person name="Wei Z."/>
            <person name="Peng F."/>
        </authorList>
    </citation>
    <scope>NUCLEOTIDE SEQUENCE [LARGE SCALE GENOMIC DNA]</scope>
    <source>
        <strain evidence="2 3">AQ6-296</strain>
    </source>
</reference>
<organism evidence="2 3">
    <name type="scientific">Pseudolysobacter antarcticus</name>
    <dbReference type="NCBI Taxonomy" id="2511995"/>
    <lineage>
        <taxon>Bacteria</taxon>
        <taxon>Pseudomonadati</taxon>
        <taxon>Pseudomonadota</taxon>
        <taxon>Gammaproteobacteria</taxon>
        <taxon>Lysobacterales</taxon>
        <taxon>Rhodanobacteraceae</taxon>
        <taxon>Pseudolysobacter</taxon>
    </lineage>
</organism>
<keyword evidence="3" id="KW-1185">Reference proteome</keyword>
<accession>A0A411HQ99</accession>
<feature type="transmembrane region" description="Helical" evidence="1">
    <location>
        <begin position="99"/>
        <end position="121"/>
    </location>
</feature>
<sequence>MNATASGVSWAAIFVGAAAAAALSLLLLILGFGLSLSAVSPWSNTGASATTMGVSTIVWLAFTQIAASAIGGYLAGRLRVKWVRLHTDEVYFRDTAHGFMAWAVASLGTAALLGSAVTGILSSGLHAGATLAGGAVASTATVATAAANSDAAADGRLGYYIDSLFRKDAAHSGTPTNPATRAEAVKIFANDIRVGTLPDEDKQYLGSVIAQETGVAQSDGEKRASDKFAQVQKAIGDAENSAKQAADTARKAAAHSSLWMFVALLLGAFFASLAATFGGRQRDSRA</sequence>
<evidence type="ECO:0008006" key="4">
    <source>
        <dbReference type="Google" id="ProtNLM"/>
    </source>
</evidence>